<dbReference type="InterPro" id="IPR013815">
    <property type="entry name" value="ATP_grasp_subdomain_1"/>
</dbReference>
<dbReference type="InterPro" id="IPR011761">
    <property type="entry name" value="ATP-grasp"/>
</dbReference>
<dbReference type="PANTHER" id="PTHR23132:SF25">
    <property type="entry name" value="D-ALANINE--D-ALANINE LIGASE A"/>
    <property type="match status" value="1"/>
</dbReference>
<protein>
    <recommendedName>
        <fullName evidence="12">D-alanine--D-alanine ligase</fullName>
        <ecNumber evidence="12">6.3.2.4</ecNumber>
    </recommendedName>
    <alternativeName>
        <fullName evidence="12">D-Ala-D-Ala ligase</fullName>
    </alternativeName>
    <alternativeName>
        <fullName evidence="12">D-alanylalanine synthetase</fullName>
    </alternativeName>
</protein>
<sequence length="362" mass="40221">MKQKVGLLFGGKSTEHQVSLQSAKSVYEAIDKDKYDVLLIGIDKNGNWNLYNNLDTCLLNINNPNKIALRKSDKRLAFFPGKKRYSLFEWPSAAPFGKIDVIFPLVHGGTGEDGSMQGLLQLADIPFVGPGVLSSAVCMDKDIAKRLLRDAGLSVAHSFTFTREMKNTIQFNKLKAKLGTPLFIKPADQGSSVGISQVETANEFYQGVNQAFHYTNKIIVEETIAGRELECAVLGNDFPIASLPGEVSKKQSFYSYEAKYINEDGAQLMIPADLNDSTIQKIKKEAVKAFKALHGEGMARVDFFLTKENRLVINEINTLPGFTNRSMYPKLWEASGLSTRELINTLIQLALERQKNNDTLKS</sequence>
<evidence type="ECO:0000256" key="9">
    <source>
        <dbReference type="ARBA" id="ARBA00022984"/>
    </source>
</evidence>
<dbReference type="STRING" id="930129.SAMN05216352_103104"/>
<evidence type="ECO:0000256" key="11">
    <source>
        <dbReference type="ARBA" id="ARBA00023316"/>
    </source>
</evidence>
<evidence type="ECO:0000256" key="16">
    <source>
        <dbReference type="PROSITE-ProRule" id="PRU00409"/>
    </source>
</evidence>
<keyword evidence="5 14" id="KW-0547">Nucleotide-binding</keyword>
<evidence type="ECO:0000256" key="6">
    <source>
        <dbReference type="ARBA" id="ARBA00022840"/>
    </source>
</evidence>
<dbReference type="Gene3D" id="3.30.470.20">
    <property type="entry name" value="ATP-grasp fold, B domain"/>
    <property type="match status" value="1"/>
</dbReference>
<proteinExistence type="inferred from homology"/>
<evidence type="ECO:0000256" key="8">
    <source>
        <dbReference type="ARBA" id="ARBA00022960"/>
    </source>
</evidence>
<keyword evidence="6 16" id="KW-0067">ATP-binding</keyword>
<dbReference type="Pfam" id="PF07478">
    <property type="entry name" value="Dala_Dala_lig_C"/>
    <property type="match status" value="1"/>
</dbReference>
<dbReference type="PIRSF" id="PIRSF039102">
    <property type="entry name" value="Ddl/VanB"/>
    <property type="match status" value="1"/>
</dbReference>
<evidence type="ECO:0000256" key="14">
    <source>
        <dbReference type="PIRSR" id="PIRSR039102-2"/>
    </source>
</evidence>
<dbReference type="GO" id="GO:0046872">
    <property type="term" value="F:metal ion binding"/>
    <property type="evidence" value="ECO:0007669"/>
    <property type="project" value="UniProtKB-KW"/>
</dbReference>
<dbReference type="AlphaFoldDB" id="A0A1G8FVI7"/>
<feature type="binding site" evidence="15">
    <location>
        <position position="302"/>
    </location>
    <ligand>
        <name>Mg(2+)</name>
        <dbReference type="ChEBI" id="CHEBI:18420"/>
        <label>1</label>
    </ligand>
</feature>
<evidence type="ECO:0000256" key="13">
    <source>
        <dbReference type="PIRSR" id="PIRSR039102-1"/>
    </source>
</evidence>
<comment type="cofactor">
    <cofactor evidence="1">
        <name>Mn(2+)</name>
        <dbReference type="ChEBI" id="CHEBI:29035"/>
    </cofactor>
</comment>
<evidence type="ECO:0000256" key="3">
    <source>
        <dbReference type="ARBA" id="ARBA00022598"/>
    </source>
</evidence>
<comment type="catalytic activity">
    <reaction evidence="12">
        <text>2 D-alanine + ATP = D-alanyl-D-alanine + ADP + phosphate + H(+)</text>
        <dbReference type="Rhea" id="RHEA:11224"/>
        <dbReference type="ChEBI" id="CHEBI:15378"/>
        <dbReference type="ChEBI" id="CHEBI:30616"/>
        <dbReference type="ChEBI" id="CHEBI:43474"/>
        <dbReference type="ChEBI" id="CHEBI:57416"/>
        <dbReference type="ChEBI" id="CHEBI:57822"/>
        <dbReference type="ChEBI" id="CHEBI:456216"/>
        <dbReference type="EC" id="6.3.2.4"/>
    </reaction>
</comment>
<evidence type="ECO:0000313" key="18">
    <source>
        <dbReference type="EMBL" id="SDH86147.1"/>
    </source>
</evidence>
<gene>
    <name evidence="12" type="primary">ddl</name>
    <name evidence="18" type="ORF">SAMN05216352_103104</name>
</gene>
<dbReference type="OrthoDB" id="9813261at2"/>
<dbReference type="Gene3D" id="3.30.1490.20">
    <property type="entry name" value="ATP-grasp fold, A domain"/>
    <property type="match status" value="1"/>
</dbReference>
<dbReference type="InterPro" id="IPR011095">
    <property type="entry name" value="Dala_Dala_lig_C"/>
</dbReference>
<comment type="cofactor">
    <cofactor evidence="15">
        <name>Mg(2+)</name>
        <dbReference type="ChEBI" id="CHEBI:18420"/>
    </cofactor>
    <cofactor evidence="15">
        <name>Mn(2+)</name>
        <dbReference type="ChEBI" id="CHEBI:29035"/>
    </cofactor>
    <text evidence="15">Binds 2 magnesium or manganese ions per subunit.</text>
</comment>
<keyword evidence="19" id="KW-1185">Reference proteome</keyword>
<keyword evidence="3 12" id="KW-0436">Ligase</keyword>
<evidence type="ECO:0000256" key="4">
    <source>
        <dbReference type="ARBA" id="ARBA00022723"/>
    </source>
</evidence>
<keyword evidence="10 15" id="KW-0464">Manganese</keyword>
<feature type="binding site" evidence="14">
    <location>
        <position position="141"/>
    </location>
    <ligand>
        <name>ATP</name>
        <dbReference type="ChEBI" id="CHEBI:30616"/>
    </ligand>
</feature>
<evidence type="ECO:0000256" key="12">
    <source>
        <dbReference type="HAMAP-Rule" id="MF_00047"/>
    </source>
</evidence>
<dbReference type="InterPro" id="IPR000291">
    <property type="entry name" value="D-Ala_lig_Van_CS"/>
</dbReference>
<dbReference type="InterPro" id="IPR011127">
    <property type="entry name" value="Dala_Dala_lig_N"/>
</dbReference>
<evidence type="ECO:0000256" key="2">
    <source>
        <dbReference type="ARBA" id="ARBA00010871"/>
    </source>
</evidence>
<dbReference type="Gene3D" id="3.40.50.20">
    <property type="match status" value="1"/>
</dbReference>
<dbReference type="EMBL" id="FNDU01000003">
    <property type="protein sequence ID" value="SDH86147.1"/>
    <property type="molecule type" value="Genomic_DNA"/>
</dbReference>
<feature type="domain" description="ATP-grasp" evidence="17">
    <location>
        <begin position="145"/>
        <end position="348"/>
    </location>
</feature>
<dbReference type="NCBIfam" id="NF002528">
    <property type="entry name" value="PRK01966.1-4"/>
    <property type="match status" value="1"/>
</dbReference>
<dbReference type="UniPathway" id="UPA00219"/>
<dbReference type="InterPro" id="IPR016185">
    <property type="entry name" value="PreATP-grasp_dom_sf"/>
</dbReference>
<feature type="binding site" evidence="14">
    <location>
        <begin position="314"/>
        <end position="315"/>
    </location>
    <ligand>
        <name>ATP</name>
        <dbReference type="ChEBI" id="CHEBI:30616"/>
    </ligand>
</feature>
<keyword evidence="4 15" id="KW-0479">Metal-binding</keyword>
<feature type="binding site" evidence="15">
    <location>
        <position position="315"/>
    </location>
    <ligand>
        <name>Mg(2+)</name>
        <dbReference type="ChEBI" id="CHEBI:18420"/>
        <label>2</label>
    </ligand>
</feature>
<dbReference type="GO" id="GO:0005829">
    <property type="term" value="C:cytosol"/>
    <property type="evidence" value="ECO:0007669"/>
    <property type="project" value="TreeGrafter"/>
</dbReference>
<dbReference type="PANTHER" id="PTHR23132">
    <property type="entry name" value="D-ALANINE--D-ALANINE LIGASE"/>
    <property type="match status" value="1"/>
</dbReference>
<dbReference type="Pfam" id="PF01820">
    <property type="entry name" value="Dala_Dala_lig_N"/>
    <property type="match status" value="1"/>
</dbReference>
<evidence type="ECO:0000259" key="17">
    <source>
        <dbReference type="PROSITE" id="PS50975"/>
    </source>
</evidence>
<keyword evidence="8 12" id="KW-0133">Cell shape</keyword>
<keyword evidence="11 12" id="KW-0961">Cell wall biogenesis/degradation</keyword>
<dbReference type="InterPro" id="IPR005905">
    <property type="entry name" value="D_ala_D_ala"/>
</dbReference>
<dbReference type="Proteomes" id="UP000199017">
    <property type="component" value="Unassembled WGS sequence"/>
</dbReference>
<dbReference type="SUPFAM" id="SSF52440">
    <property type="entry name" value="PreATP-grasp domain"/>
    <property type="match status" value="1"/>
</dbReference>
<feature type="active site" evidence="13">
    <location>
        <position position="15"/>
    </location>
</feature>
<reference evidence="18 19" key="1">
    <citation type="submission" date="2016-10" db="EMBL/GenBank/DDBJ databases">
        <authorList>
            <person name="de Groot N.N."/>
        </authorList>
    </citation>
    <scope>NUCLEOTIDE SEQUENCE [LARGE SCALE GENOMIC DNA]</scope>
    <source>
        <strain evidence="19">P4B,CCM 7963,CECT 7998,DSM 25260,IBRC-M 10614,KCTC 13821</strain>
    </source>
</reference>
<dbReference type="HAMAP" id="MF_00047">
    <property type="entry name" value="Dala_Dala_lig"/>
    <property type="match status" value="1"/>
</dbReference>
<evidence type="ECO:0000313" key="19">
    <source>
        <dbReference type="Proteomes" id="UP000199017"/>
    </source>
</evidence>
<dbReference type="PROSITE" id="PS00843">
    <property type="entry name" value="DALA_DALA_LIGASE_1"/>
    <property type="match status" value="1"/>
</dbReference>
<keyword evidence="7 15" id="KW-0460">Magnesium</keyword>
<evidence type="ECO:0000256" key="1">
    <source>
        <dbReference type="ARBA" id="ARBA00001936"/>
    </source>
</evidence>
<evidence type="ECO:0000256" key="15">
    <source>
        <dbReference type="PIRSR" id="PIRSR039102-3"/>
    </source>
</evidence>
<dbReference type="NCBIfam" id="NF002525">
    <property type="entry name" value="PRK01966.1-1"/>
    <property type="match status" value="1"/>
</dbReference>
<accession>A0A1G8FVI7</accession>
<comment type="subcellular location">
    <subcellularLocation>
        <location evidence="12">Cytoplasm</location>
    </subcellularLocation>
</comment>
<feature type="binding site" evidence="15">
    <location>
        <position position="315"/>
    </location>
    <ligand>
        <name>Mg(2+)</name>
        <dbReference type="ChEBI" id="CHEBI:18420"/>
        <label>1</label>
    </ligand>
</feature>
<evidence type="ECO:0000256" key="10">
    <source>
        <dbReference type="ARBA" id="ARBA00023211"/>
    </source>
</evidence>
<dbReference type="PROSITE" id="PS50975">
    <property type="entry name" value="ATP_GRASP"/>
    <property type="match status" value="1"/>
</dbReference>
<dbReference type="FunFam" id="3.30.470.20:FF:000008">
    <property type="entry name" value="D-alanine--D-alanine ligase"/>
    <property type="match status" value="1"/>
</dbReference>
<dbReference type="PROSITE" id="PS00844">
    <property type="entry name" value="DALA_DALA_LIGASE_2"/>
    <property type="match status" value="1"/>
</dbReference>
<feature type="binding site" evidence="14">
    <location>
        <begin position="191"/>
        <end position="192"/>
    </location>
    <ligand>
        <name>ATP</name>
        <dbReference type="ChEBI" id="CHEBI:30616"/>
    </ligand>
</feature>
<comment type="similarity">
    <text evidence="2 12">Belongs to the D-alanine--D-alanine ligase family.</text>
</comment>
<dbReference type="GO" id="GO:0071555">
    <property type="term" value="P:cell wall organization"/>
    <property type="evidence" value="ECO:0007669"/>
    <property type="project" value="UniProtKB-KW"/>
</dbReference>
<comment type="function">
    <text evidence="12">Cell wall formation.</text>
</comment>
<feature type="active site" evidence="13">
    <location>
        <position position="326"/>
    </location>
</feature>
<dbReference type="NCBIfam" id="TIGR01205">
    <property type="entry name" value="D_ala_D_alaTIGR"/>
    <property type="match status" value="1"/>
</dbReference>
<name>A0A1G8FVI7_9BACI</name>
<dbReference type="GO" id="GO:0009252">
    <property type="term" value="P:peptidoglycan biosynthetic process"/>
    <property type="evidence" value="ECO:0007669"/>
    <property type="project" value="UniProtKB-UniRule"/>
</dbReference>
<evidence type="ECO:0000256" key="7">
    <source>
        <dbReference type="ARBA" id="ARBA00022842"/>
    </source>
</evidence>
<evidence type="ECO:0000256" key="5">
    <source>
        <dbReference type="ARBA" id="ARBA00022741"/>
    </source>
</evidence>
<keyword evidence="9 12" id="KW-0573">Peptidoglycan synthesis</keyword>
<comment type="pathway">
    <text evidence="12">Cell wall biogenesis; peptidoglycan biosynthesis.</text>
</comment>
<keyword evidence="12" id="KW-0963">Cytoplasm</keyword>
<dbReference type="RefSeq" id="WP_091582389.1">
    <property type="nucleotide sequence ID" value="NZ_FNDU01000003.1"/>
</dbReference>
<feature type="binding site" evidence="14">
    <location>
        <begin position="183"/>
        <end position="185"/>
    </location>
    <ligand>
        <name>ATP</name>
        <dbReference type="ChEBI" id="CHEBI:30616"/>
    </ligand>
</feature>
<dbReference type="GO" id="GO:0008360">
    <property type="term" value="P:regulation of cell shape"/>
    <property type="evidence" value="ECO:0007669"/>
    <property type="project" value="UniProtKB-KW"/>
</dbReference>
<organism evidence="18 19">
    <name type="scientific">Alteribacillus bidgolensis</name>
    <dbReference type="NCBI Taxonomy" id="930129"/>
    <lineage>
        <taxon>Bacteria</taxon>
        <taxon>Bacillati</taxon>
        <taxon>Bacillota</taxon>
        <taxon>Bacilli</taxon>
        <taxon>Bacillales</taxon>
        <taxon>Bacillaceae</taxon>
        <taxon>Alteribacillus</taxon>
    </lineage>
</organism>
<dbReference type="SUPFAM" id="SSF56059">
    <property type="entry name" value="Glutathione synthetase ATP-binding domain-like"/>
    <property type="match status" value="1"/>
</dbReference>
<dbReference type="GO" id="GO:0005524">
    <property type="term" value="F:ATP binding"/>
    <property type="evidence" value="ECO:0007669"/>
    <property type="project" value="UniProtKB-UniRule"/>
</dbReference>
<feature type="binding site" evidence="14">
    <location>
        <begin position="221"/>
        <end position="228"/>
    </location>
    <ligand>
        <name>ATP</name>
        <dbReference type="ChEBI" id="CHEBI:30616"/>
    </ligand>
</feature>
<dbReference type="GO" id="GO:0008716">
    <property type="term" value="F:D-alanine-D-alanine ligase activity"/>
    <property type="evidence" value="ECO:0007669"/>
    <property type="project" value="UniProtKB-UniRule"/>
</dbReference>
<feature type="active site" evidence="13">
    <location>
        <position position="191"/>
    </location>
</feature>
<feature type="binding site" evidence="15">
    <location>
        <position position="317"/>
    </location>
    <ligand>
        <name>Mg(2+)</name>
        <dbReference type="ChEBI" id="CHEBI:18420"/>
        <label>2</label>
    </ligand>
</feature>
<dbReference type="EC" id="6.3.2.4" evidence="12"/>